<keyword evidence="2" id="KW-1185">Reference proteome</keyword>
<evidence type="ECO:0000313" key="2">
    <source>
        <dbReference type="Proteomes" id="UP000295662"/>
    </source>
</evidence>
<dbReference type="Proteomes" id="UP000295662">
    <property type="component" value="Unassembled WGS sequence"/>
</dbReference>
<evidence type="ECO:0000313" key="1">
    <source>
        <dbReference type="EMBL" id="TDU66124.1"/>
    </source>
</evidence>
<protein>
    <submittedName>
        <fullName evidence="1">Uncharacterized protein</fullName>
    </submittedName>
</protein>
<gene>
    <name evidence="1" type="ORF">EI77_03861</name>
</gene>
<dbReference type="EMBL" id="SOCA01000009">
    <property type="protein sequence ID" value="TDU66124.1"/>
    <property type="molecule type" value="Genomic_DNA"/>
</dbReference>
<reference evidence="1 2" key="1">
    <citation type="submission" date="2019-03" db="EMBL/GenBank/DDBJ databases">
        <title>Genomic Encyclopedia of Archaeal and Bacterial Type Strains, Phase II (KMG-II): from individual species to whole genera.</title>
        <authorList>
            <person name="Goeker M."/>
        </authorList>
    </citation>
    <scope>NUCLEOTIDE SEQUENCE [LARGE SCALE GENOMIC DNA]</scope>
    <source>
        <strain evidence="1 2">ATCC 25309</strain>
    </source>
</reference>
<dbReference type="RefSeq" id="WP_133796861.1">
    <property type="nucleotide sequence ID" value="NZ_SOCA01000009.1"/>
</dbReference>
<accession>A0A4R7RLD9</accession>
<dbReference type="AlphaFoldDB" id="A0A4R7RLD9"/>
<proteinExistence type="predicted"/>
<dbReference type="OrthoDB" id="189222at2"/>
<comment type="caution">
    <text evidence="1">The sequence shown here is derived from an EMBL/GenBank/DDBJ whole genome shotgun (WGS) entry which is preliminary data.</text>
</comment>
<sequence length="198" mass="23188">MKPRRIWTTVAVLLALIWAAVAIVMRKTDHLVSWPAKVIALVEETPWSNGSQVSAQIRQQHLNEVIINLNRLDAQQRRSLREDAQDSLDKFFTSLTEKEQKEYVDRTVEPYFERISKGLKLMPEEERKRLVGRIRNDLKNLRGNSADGERLSDQDREFMEFMIAEDPILFLREAPTRVKMELAPVLEEMQSRVQGMRR</sequence>
<name>A0A4R7RLD9_9BACT</name>
<organism evidence="1 2">
    <name type="scientific">Prosthecobacter fusiformis</name>
    <dbReference type="NCBI Taxonomy" id="48464"/>
    <lineage>
        <taxon>Bacteria</taxon>
        <taxon>Pseudomonadati</taxon>
        <taxon>Verrucomicrobiota</taxon>
        <taxon>Verrucomicrobiia</taxon>
        <taxon>Verrucomicrobiales</taxon>
        <taxon>Verrucomicrobiaceae</taxon>
        <taxon>Prosthecobacter</taxon>
    </lineage>
</organism>